<proteinExistence type="predicted"/>
<accession>A0A8J3T285</accession>
<gene>
    <name evidence="2" type="ORF">Pta02_59290</name>
</gene>
<evidence type="ECO:0000313" key="3">
    <source>
        <dbReference type="Proteomes" id="UP000634476"/>
    </source>
</evidence>
<dbReference type="EMBL" id="BOOK01000044">
    <property type="protein sequence ID" value="GII03921.1"/>
    <property type="molecule type" value="Genomic_DNA"/>
</dbReference>
<organism evidence="2 3">
    <name type="scientific">Planobispora takensis</name>
    <dbReference type="NCBI Taxonomy" id="1367882"/>
    <lineage>
        <taxon>Bacteria</taxon>
        <taxon>Bacillati</taxon>
        <taxon>Actinomycetota</taxon>
        <taxon>Actinomycetes</taxon>
        <taxon>Streptosporangiales</taxon>
        <taxon>Streptosporangiaceae</taxon>
        <taxon>Planobispora</taxon>
    </lineage>
</organism>
<sequence length="484" mass="51095">MKLLPYRVSEEVFTELAAGGGGTGAVGELRALQRARRRLLVRGVVEEARAAGHAHAGLAARAYDLLAELESADADAVDAVLRHPAVGAWAWRTYRALTGEGAAGTVVAGSGGPGAGAATDPGRPQAGAAAGSGRLETGAAAGSAGPEVAAADPGRLGALAVAAAVRARVACEVRLPVRGSAIMLPSLGRAVLRHDPGEVADLAVRPDGTGAELRAGRCAVRIDRGGDAPGWQALHRFPVADGFSPILDDLDEYRWADHDVEPRLSAGRRRTWQACLDGAWRIMTADHRTVAEEVAAAVSVLTPIRPPAFGQNSASGREIFGTVALSEPRHGLGLAATFAHEIQHAKLTALIDEVDLTLPDDGRRYYAPWRPDPRPAYGLLQGAYAFMGVADFWRRRRGLERGAAAFRAQVELVRWREGAHLVIGTLLDSGGLTGRGEEFVTGMRRTVERLLAEPVDLDAAAQAHREAGWHRAAWNRRNAGATGR</sequence>
<evidence type="ECO:0000313" key="2">
    <source>
        <dbReference type="EMBL" id="GII03921.1"/>
    </source>
</evidence>
<dbReference type="NCBIfam" id="TIGR04267">
    <property type="entry name" value="mod_HExxH"/>
    <property type="match status" value="1"/>
</dbReference>
<feature type="compositionally biased region" description="Low complexity" evidence="1">
    <location>
        <begin position="138"/>
        <end position="147"/>
    </location>
</feature>
<feature type="region of interest" description="Disordered" evidence="1">
    <location>
        <begin position="112"/>
        <end position="147"/>
    </location>
</feature>
<evidence type="ECO:0000256" key="1">
    <source>
        <dbReference type="SAM" id="MobiDB-lite"/>
    </source>
</evidence>
<reference evidence="2" key="1">
    <citation type="submission" date="2021-01" db="EMBL/GenBank/DDBJ databases">
        <title>Whole genome shotgun sequence of Planobispora takensis NBRC 109077.</title>
        <authorList>
            <person name="Komaki H."/>
            <person name="Tamura T."/>
        </authorList>
    </citation>
    <scope>NUCLEOTIDE SEQUENCE</scope>
    <source>
        <strain evidence="2">NBRC 109077</strain>
    </source>
</reference>
<dbReference type="Proteomes" id="UP000634476">
    <property type="component" value="Unassembled WGS sequence"/>
</dbReference>
<dbReference type="AlphaFoldDB" id="A0A8J3T285"/>
<dbReference type="RefSeq" id="WP_203878192.1">
    <property type="nucleotide sequence ID" value="NZ_BOOK01000044.1"/>
</dbReference>
<keyword evidence="3" id="KW-1185">Reference proteome</keyword>
<dbReference type="InterPro" id="IPR026337">
    <property type="entry name" value="AKG_HExxH"/>
</dbReference>
<name>A0A8J3T285_9ACTN</name>
<protein>
    <submittedName>
        <fullName evidence="2">HEXXH motif domain-containing protein</fullName>
    </submittedName>
</protein>
<comment type="caution">
    <text evidence="2">The sequence shown here is derived from an EMBL/GenBank/DDBJ whole genome shotgun (WGS) entry which is preliminary data.</text>
</comment>